<feature type="domain" description="Shikimate dehydrogenase substrate binding N-terminal" evidence="9">
    <location>
        <begin position="14"/>
        <end position="96"/>
    </location>
</feature>
<evidence type="ECO:0000256" key="4">
    <source>
        <dbReference type="ARBA" id="ARBA00022857"/>
    </source>
</evidence>
<dbReference type="GO" id="GO:0050661">
    <property type="term" value="F:NADP binding"/>
    <property type="evidence" value="ECO:0007669"/>
    <property type="project" value="InterPro"/>
</dbReference>
<comment type="pathway">
    <text evidence="1 7">Metabolic intermediate biosynthesis; chorismate biosynthesis; chorismate from D-erythrose 4-phosphate and phosphoenolpyruvate: step 4/7.</text>
</comment>
<dbReference type="InterPro" id="IPR013708">
    <property type="entry name" value="Shikimate_DH-bd_N"/>
</dbReference>
<feature type="binding site" evidence="7">
    <location>
        <position position="69"/>
    </location>
    <ligand>
        <name>shikimate</name>
        <dbReference type="ChEBI" id="CHEBI:36208"/>
    </ligand>
</feature>
<feature type="binding site" evidence="7">
    <location>
        <position position="218"/>
    </location>
    <ligand>
        <name>NADP(+)</name>
        <dbReference type="ChEBI" id="CHEBI:58349"/>
    </ligand>
</feature>
<evidence type="ECO:0000256" key="3">
    <source>
        <dbReference type="ARBA" id="ARBA00022605"/>
    </source>
</evidence>
<accession>C9MXX4</accession>
<dbReference type="AlphaFoldDB" id="C9MXX4"/>
<dbReference type="eggNOG" id="COG0169">
    <property type="taxonomic scope" value="Bacteria"/>
</dbReference>
<feature type="binding site" evidence="7">
    <location>
        <position position="220"/>
    </location>
    <ligand>
        <name>shikimate</name>
        <dbReference type="ChEBI" id="CHEBI:36208"/>
    </ligand>
</feature>
<proteinExistence type="inferred from homology"/>
<keyword evidence="4 7" id="KW-0521">NADP</keyword>
<dbReference type="InterPro" id="IPR022893">
    <property type="entry name" value="Shikimate_DH_fam"/>
</dbReference>
<dbReference type="CDD" id="cd01065">
    <property type="entry name" value="NAD_bind_Shikimate_DH"/>
    <property type="match status" value="1"/>
</dbReference>
<dbReference type="InterPro" id="IPR046346">
    <property type="entry name" value="Aminoacid_DH-like_N_sf"/>
</dbReference>
<dbReference type="EMBL" id="ACVB02000010">
    <property type="protein sequence ID" value="EEX74354.1"/>
    <property type="molecule type" value="Genomic_DNA"/>
</dbReference>
<evidence type="ECO:0000256" key="5">
    <source>
        <dbReference type="ARBA" id="ARBA00023002"/>
    </source>
</evidence>
<dbReference type="InterPro" id="IPR011342">
    <property type="entry name" value="Shikimate_DH"/>
</dbReference>
<feature type="binding site" evidence="7">
    <location>
        <position position="94"/>
    </location>
    <ligand>
        <name>shikimate</name>
        <dbReference type="ChEBI" id="CHEBI:36208"/>
    </ligand>
</feature>
<dbReference type="HOGENOM" id="CLU_044063_4_1_0"/>
<dbReference type="HAMAP" id="MF_00222">
    <property type="entry name" value="Shikimate_DH_AroE"/>
    <property type="match status" value="1"/>
</dbReference>
<feature type="binding site" evidence="7">
    <location>
        <position position="109"/>
    </location>
    <ligand>
        <name>shikimate</name>
        <dbReference type="ChEBI" id="CHEBI:36208"/>
    </ligand>
</feature>
<comment type="subunit">
    <text evidence="7">Homodimer.</text>
</comment>
<gene>
    <name evidence="7" type="primary">aroE</name>
    <name evidence="10" type="ORF">GCWU000323_01396</name>
</gene>
<dbReference type="GO" id="GO:0019632">
    <property type="term" value="P:shikimate metabolic process"/>
    <property type="evidence" value="ECO:0007669"/>
    <property type="project" value="InterPro"/>
</dbReference>
<dbReference type="EC" id="1.1.1.25" evidence="2 7"/>
<evidence type="ECO:0000256" key="1">
    <source>
        <dbReference type="ARBA" id="ARBA00004871"/>
    </source>
</evidence>
<dbReference type="GO" id="GO:0004764">
    <property type="term" value="F:shikimate 3-dehydrogenase (NADP+) activity"/>
    <property type="evidence" value="ECO:0007669"/>
    <property type="project" value="UniProtKB-UniRule"/>
</dbReference>
<feature type="binding site" evidence="7">
    <location>
        <position position="85"/>
    </location>
    <ligand>
        <name>NADP(+)</name>
        <dbReference type="ChEBI" id="CHEBI:58349"/>
    </ligand>
</feature>
<comment type="similarity">
    <text evidence="7">Belongs to the shikimate dehydrogenase family.</text>
</comment>
<dbReference type="Gene3D" id="3.40.50.10860">
    <property type="entry name" value="Leucine Dehydrogenase, chain A, domain 1"/>
    <property type="match status" value="1"/>
</dbReference>
<feature type="active site" description="Proton acceptor" evidence="7">
    <location>
        <position position="73"/>
    </location>
</feature>
<name>C9MXX4_9FUSO</name>
<dbReference type="GO" id="GO:0008652">
    <property type="term" value="P:amino acid biosynthetic process"/>
    <property type="evidence" value="ECO:0007669"/>
    <property type="project" value="UniProtKB-KW"/>
</dbReference>
<comment type="caution">
    <text evidence="10">The sequence shown here is derived from an EMBL/GenBank/DDBJ whole genome shotgun (WGS) entry which is preliminary data.</text>
</comment>
<sequence length="279" mass="31248">MQKEGNNKMEKYGLLGEKLGHSYSKEIHEIFFELTGKKASYKMIEREIDEIEELLKSLRNGEFNGINVTIPYKLEVIKYLDEVSETAKKIGAVNTITLRDGKLIGDNSDYFGFLKTLELNDIDVNGKKVLVLGTGGASKAIYAGLIDSGAENVYLATIIENDPFDVRTQDRLIHYSAIAGLRNIELIVNCTPVGMYPAVDNCPLEGKNLINANAVVDIVYNPEETVLMAKYKLRGVKVANGLTMLISQAIKSEEIWHNEEYGAEILKEIHKRLAEKLYK</sequence>
<feature type="coiled-coil region" evidence="8">
    <location>
        <begin position="34"/>
        <end position="61"/>
    </location>
</feature>
<comment type="caution">
    <text evidence="7">Lacks conserved residue(s) required for the propagation of feature annotation.</text>
</comment>
<dbReference type="STRING" id="634994.GCWU000323_01396"/>
<dbReference type="GO" id="GO:0009073">
    <property type="term" value="P:aromatic amino acid family biosynthetic process"/>
    <property type="evidence" value="ECO:0007669"/>
    <property type="project" value="UniProtKB-KW"/>
</dbReference>
<dbReference type="InterPro" id="IPR036291">
    <property type="entry name" value="NAD(P)-bd_dom_sf"/>
</dbReference>
<reference evidence="10 11" key="1">
    <citation type="submission" date="2009-09" db="EMBL/GenBank/DDBJ databases">
        <authorList>
            <person name="Weinstock G."/>
            <person name="Sodergren E."/>
            <person name="Clifton S."/>
            <person name="Fulton L."/>
            <person name="Fulton B."/>
            <person name="Courtney L."/>
            <person name="Fronick C."/>
            <person name="Harrison M."/>
            <person name="Strong C."/>
            <person name="Farmer C."/>
            <person name="Delahaunty K."/>
            <person name="Markovic C."/>
            <person name="Hall O."/>
            <person name="Minx P."/>
            <person name="Tomlinson C."/>
            <person name="Mitreva M."/>
            <person name="Nelson J."/>
            <person name="Hou S."/>
            <person name="Wollam A."/>
            <person name="Pepin K.H."/>
            <person name="Johnson M."/>
            <person name="Bhonagiri V."/>
            <person name="Nash W.E."/>
            <person name="Warren W."/>
            <person name="Chinwalla A."/>
            <person name="Mardis E.R."/>
            <person name="Wilson R.K."/>
        </authorList>
    </citation>
    <scope>NUCLEOTIDE SEQUENCE [LARGE SCALE GENOMIC DNA]</scope>
    <source>
        <strain evidence="10 11">F0254</strain>
    </source>
</reference>
<feature type="binding site" evidence="7">
    <location>
        <begin position="22"/>
        <end position="24"/>
    </location>
    <ligand>
        <name>shikimate</name>
        <dbReference type="ChEBI" id="CHEBI:36208"/>
    </ligand>
</feature>
<keyword evidence="3 7" id="KW-0028">Amino-acid biosynthesis</keyword>
<evidence type="ECO:0000256" key="7">
    <source>
        <dbReference type="HAMAP-Rule" id="MF_00222"/>
    </source>
</evidence>
<organism evidence="10 11">
    <name type="scientific">Leptotrichia hofstadii F0254</name>
    <dbReference type="NCBI Taxonomy" id="634994"/>
    <lineage>
        <taxon>Bacteria</taxon>
        <taxon>Fusobacteriati</taxon>
        <taxon>Fusobacteriota</taxon>
        <taxon>Fusobacteriia</taxon>
        <taxon>Fusobacteriales</taxon>
        <taxon>Leptotrichiaceae</taxon>
        <taxon>Leptotrichia</taxon>
    </lineage>
</organism>
<dbReference type="Proteomes" id="UP000006233">
    <property type="component" value="Unassembled WGS sequence"/>
</dbReference>
<dbReference type="GO" id="GO:0005829">
    <property type="term" value="C:cytosol"/>
    <property type="evidence" value="ECO:0007669"/>
    <property type="project" value="TreeGrafter"/>
</dbReference>
<protein>
    <recommendedName>
        <fullName evidence="2 7">Shikimate dehydrogenase (NADP(+))</fullName>
        <shortName evidence="7">SDH</shortName>
        <ecNumber evidence="2 7">1.1.1.25</ecNumber>
    </recommendedName>
</protein>
<evidence type="ECO:0000313" key="11">
    <source>
        <dbReference type="Proteomes" id="UP000006233"/>
    </source>
</evidence>
<keyword evidence="6 7" id="KW-0057">Aromatic amino acid biosynthesis</keyword>
<comment type="function">
    <text evidence="7">Involved in the biosynthesis of the chorismate, which leads to the biosynthesis of aromatic amino acids. Catalyzes the reversible NADPH linked reduction of 3-dehydroshikimate (DHSA) to yield shikimate (SA).</text>
</comment>
<dbReference type="Pfam" id="PF08501">
    <property type="entry name" value="Shikimate_dh_N"/>
    <property type="match status" value="1"/>
</dbReference>
<dbReference type="SUPFAM" id="SSF51735">
    <property type="entry name" value="NAD(P)-binding Rossmann-fold domains"/>
    <property type="match status" value="1"/>
</dbReference>
<keyword evidence="5 7" id="KW-0560">Oxidoreductase</keyword>
<evidence type="ECO:0000256" key="8">
    <source>
        <dbReference type="SAM" id="Coils"/>
    </source>
</evidence>
<evidence type="ECO:0000313" key="10">
    <source>
        <dbReference type="EMBL" id="EEX74354.1"/>
    </source>
</evidence>
<dbReference type="NCBIfam" id="TIGR00507">
    <property type="entry name" value="aroE"/>
    <property type="match status" value="1"/>
</dbReference>
<dbReference type="SUPFAM" id="SSF53223">
    <property type="entry name" value="Aminoacid dehydrogenase-like, N-terminal domain"/>
    <property type="match status" value="1"/>
</dbReference>
<keyword evidence="8" id="KW-0175">Coiled coil</keyword>
<evidence type="ECO:0000259" key="9">
    <source>
        <dbReference type="Pfam" id="PF08501"/>
    </source>
</evidence>
<dbReference type="UniPathway" id="UPA00053">
    <property type="reaction ID" value="UER00087"/>
</dbReference>
<dbReference type="PANTHER" id="PTHR21089">
    <property type="entry name" value="SHIKIMATE DEHYDROGENASE"/>
    <property type="match status" value="1"/>
</dbReference>
<dbReference type="Gene3D" id="3.40.50.720">
    <property type="entry name" value="NAD(P)-binding Rossmann-like Domain"/>
    <property type="match status" value="1"/>
</dbReference>
<feature type="binding site" evidence="7">
    <location>
        <position position="241"/>
    </location>
    <ligand>
        <name>NADP(+)</name>
        <dbReference type="ChEBI" id="CHEBI:58349"/>
    </ligand>
</feature>
<evidence type="ECO:0000256" key="2">
    <source>
        <dbReference type="ARBA" id="ARBA00012962"/>
    </source>
</evidence>
<dbReference type="PANTHER" id="PTHR21089:SF1">
    <property type="entry name" value="BIFUNCTIONAL 3-DEHYDROQUINATE DEHYDRATASE_SHIKIMATE DEHYDROGENASE, CHLOROPLASTIC"/>
    <property type="match status" value="1"/>
</dbReference>
<comment type="catalytic activity">
    <reaction evidence="7">
        <text>shikimate + NADP(+) = 3-dehydroshikimate + NADPH + H(+)</text>
        <dbReference type="Rhea" id="RHEA:17737"/>
        <dbReference type="ChEBI" id="CHEBI:15378"/>
        <dbReference type="ChEBI" id="CHEBI:16630"/>
        <dbReference type="ChEBI" id="CHEBI:36208"/>
        <dbReference type="ChEBI" id="CHEBI:57783"/>
        <dbReference type="ChEBI" id="CHEBI:58349"/>
        <dbReference type="EC" id="1.1.1.25"/>
    </reaction>
</comment>
<dbReference type="GO" id="GO:0009423">
    <property type="term" value="P:chorismate biosynthetic process"/>
    <property type="evidence" value="ECO:0007669"/>
    <property type="project" value="UniProtKB-UniRule"/>
</dbReference>
<feature type="binding site" evidence="7">
    <location>
        <position position="248"/>
    </location>
    <ligand>
        <name>shikimate</name>
        <dbReference type="ChEBI" id="CHEBI:36208"/>
    </ligand>
</feature>
<evidence type="ECO:0000256" key="6">
    <source>
        <dbReference type="ARBA" id="ARBA00023141"/>
    </source>
</evidence>